<organism evidence="3 4">
    <name type="scientific">Niabella yanshanensis</name>
    <dbReference type="NCBI Taxonomy" id="577386"/>
    <lineage>
        <taxon>Bacteria</taxon>
        <taxon>Pseudomonadati</taxon>
        <taxon>Bacteroidota</taxon>
        <taxon>Chitinophagia</taxon>
        <taxon>Chitinophagales</taxon>
        <taxon>Chitinophagaceae</taxon>
        <taxon>Niabella</taxon>
    </lineage>
</organism>
<name>A0ABZ0W5D3_9BACT</name>
<feature type="transmembrane region" description="Helical" evidence="1">
    <location>
        <begin position="176"/>
        <end position="194"/>
    </location>
</feature>
<evidence type="ECO:0000313" key="3">
    <source>
        <dbReference type="EMBL" id="WQD37754.1"/>
    </source>
</evidence>
<evidence type="ECO:0000313" key="4">
    <source>
        <dbReference type="Proteomes" id="UP001325680"/>
    </source>
</evidence>
<feature type="transmembrane region" description="Helical" evidence="1">
    <location>
        <begin position="149"/>
        <end position="169"/>
    </location>
</feature>
<dbReference type="Pfam" id="PF01757">
    <property type="entry name" value="Acyl_transf_3"/>
    <property type="match status" value="1"/>
</dbReference>
<dbReference type="EMBL" id="CP139960">
    <property type="protein sequence ID" value="WQD37754.1"/>
    <property type="molecule type" value="Genomic_DNA"/>
</dbReference>
<evidence type="ECO:0000259" key="2">
    <source>
        <dbReference type="Pfam" id="PF01757"/>
    </source>
</evidence>
<feature type="transmembrane region" description="Helical" evidence="1">
    <location>
        <begin position="206"/>
        <end position="226"/>
    </location>
</feature>
<dbReference type="Proteomes" id="UP001325680">
    <property type="component" value="Chromosome"/>
</dbReference>
<feature type="transmembrane region" description="Helical" evidence="1">
    <location>
        <begin position="20"/>
        <end position="39"/>
    </location>
</feature>
<sequence length="358" mass="40814">MSLTGTELLNTKKHFETLDGLRGIAAIAVVVFHFMEFAAPKYEDSFIGHGYLAVDFFFCLSGFVIAYAYDQKIRGMGLGRFLKLRLIRLHPLVVIGAVIGLIAFVFDPYSNLYQQYGLKNAILMFLSGSTLIPYPLVQERYFNLFHLNPPTWSLFWEYIANIFYALLLYRLKRYGLLLLTIAAAFLLGYESYQSGYIGVGWSGDNFWGGGIRVLYSFLAGMCVYRFKWIIPNRLGFAFMSILLLASFLVPYTKTTAPFADALTVILYFPLVVALGAGISLKGRTKKICEFSGAVSYPLYMVHYPILWLFLSYLEKHPLSTNQMWVVIPVGTLLLIAFSYIVMIGLDMPIRKYLRRKMR</sequence>
<dbReference type="InterPro" id="IPR002656">
    <property type="entry name" value="Acyl_transf_3_dom"/>
</dbReference>
<dbReference type="RefSeq" id="WP_114790524.1">
    <property type="nucleotide sequence ID" value="NZ_CP139960.1"/>
</dbReference>
<keyword evidence="1" id="KW-0812">Transmembrane</keyword>
<keyword evidence="3" id="KW-0808">Transferase</keyword>
<feature type="transmembrane region" description="Helical" evidence="1">
    <location>
        <begin position="292"/>
        <end position="313"/>
    </location>
</feature>
<keyword evidence="1" id="KW-1133">Transmembrane helix</keyword>
<proteinExistence type="predicted"/>
<keyword evidence="3" id="KW-0012">Acyltransferase</keyword>
<feature type="transmembrane region" description="Helical" evidence="1">
    <location>
        <begin position="89"/>
        <end position="106"/>
    </location>
</feature>
<gene>
    <name evidence="3" type="ORF">U0035_18975</name>
</gene>
<feature type="domain" description="Acyltransferase 3" evidence="2">
    <location>
        <begin position="17"/>
        <end position="342"/>
    </location>
</feature>
<evidence type="ECO:0000256" key="1">
    <source>
        <dbReference type="SAM" id="Phobius"/>
    </source>
</evidence>
<dbReference type="PANTHER" id="PTHR23028">
    <property type="entry name" value="ACETYLTRANSFERASE"/>
    <property type="match status" value="1"/>
</dbReference>
<keyword evidence="1" id="KW-0472">Membrane</keyword>
<reference evidence="3 4" key="1">
    <citation type="submission" date="2023-12" db="EMBL/GenBank/DDBJ databases">
        <title>Genome sequencing and assembly of bacterial species from a model synthetic community.</title>
        <authorList>
            <person name="Hogle S.L."/>
        </authorList>
    </citation>
    <scope>NUCLEOTIDE SEQUENCE [LARGE SCALE GENOMIC DNA]</scope>
    <source>
        <strain evidence="3 4">HAMBI_3031</strain>
    </source>
</reference>
<keyword evidence="4" id="KW-1185">Reference proteome</keyword>
<dbReference type="InterPro" id="IPR050879">
    <property type="entry name" value="Acyltransferase_3"/>
</dbReference>
<feature type="transmembrane region" description="Helical" evidence="1">
    <location>
        <begin position="51"/>
        <end position="69"/>
    </location>
</feature>
<protein>
    <submittedName>
        <fullName evidence="3">Acyltransferase</fullName>
        <ecNumber evidence="3">2.3.-.-</ecNumber>
    </submittedName>
</protein>
<dbReference type="GO" id="GO:0016746">
    <property type="term" value="F:acyltransferase activity"/>
    <property type="evidence" value="ECO:0007669"/>
    <property type="project" value="UniProtKB-KW"/>
</dbReference>
<dbReference type="PANTHER" id="PTHR23028:SF134">
    <property type="entry name" value="PUTATIVE (AFU_ORTHOLOGUE AFUA_4G08520)-RELATED"/>
    <property type="match status" value="1"/>
</dbReference>
<accession>A0ABZ0W5D3</accession>
<feature type="transmembrane region" description="Helical" evidence="1">
    <location>
        <begin position="258"/>
        <end position="280"/>
    </location>
</feature>
<feature type="transmembrane region" description="Helical" evidence="1">
    <location>
        <begin position="233"/>
        <end position="252"/>
    </location>
</feature>
<feature type="transmembrane region" description="Helical" evidence="1">
    <location>
        <begin position="325"/>
        <end position="349"/>
    </location>
</feature>
<dbReference type="EC" id="2.3.-.-" evidence="3"/>